<feature type="transmembrane region" description="Helical" evidence="6">
    <location>
        <begin position="54"/>
        <end position="75"/>
    </location>
</feature>
<evidence type="ECO:0000259" key="7">
    <source>
        <dbReference type="Pfam" id="PF03772"/>
    </source>
</evidence>
<evidence type="ECO:0000256" key="6">
    <source>
        <dbReference type="SAM" id="Phobius"/>
    </source>
</evidence>
<comment type="subcellular location">
    <subcellularLocation>
        <location evidence="1">Cell membrane</location>
        <topology evidence="1">Multi-pass membrane protein</topology>
    </subcellularLocation>
</comment>
<gene>
    <name evidence="8" type="ORF">WMO26_10825</name>
</gene>
<feature type="transmembrane region" description="Helical" evidence="6">
    <location>
        <begin position="332"/>
        <end position="349"/>
    </location>
</feature>
<reference evidence="8 9" key="1">
    <citation type="submission" date="2024-03" db="EMBL/GenBank/DDBJ databases">
        <title>Human intestinal bacterial collection.</title>
        <authorList>
            <person name="Pauvert C."/>
            <person name="Hitch T.C.A."/>
            <person name="Clavel T."/>
        </authorList>
    </citation>
    <scope>NUCLEOTIDE SEQUENCE [LARGE SCALE GENOMIC DNA]</scope>
    <source>
        <strain evidence="8 9">CLA-JM-H44</strain>
    </source>
</reference>
<evidence type="ECO:0000256" key="3">
    <source>
        <dbReference type="ARBA" id="ARBA00022692"/>
    </source>
</evidence>
<feature type="transmembrane region" description="Helical" evidence="6">
    <location>
        <begin position="233"/>
        <end position="255"/>
    </location>
</feature>
<dbReference type="NCBIfam" id="TIGR00360">
    <property type="entry name" value="ComEC_N-term"/>
    <property type="match status" value="1"/>
</dbReference>
<keyword evidence="4 6" id="KW-1133">Transmembrane helix</keyword>
<accession>A0ABV1E202</accession>
<feature type="transmembrane region" description="Helical" evidence="6">
    <location>
        <begin position="431"/>
        <end position="448"/>
    </location>
</feature>
<feature type="domain" description="ComEC/Rec2-related protein" evidence="7">
    <location>
        <begin position="213"/>
        <end position="487"/>
    </location>
</feature>
<keyword evidence="3 6" id="KW-0812">Transmembrane</keyword>
<feature type="transmembrane region" description="Helical" evidence="6">
    <location>
        <begin position="29"/>
        <end position="47"/>
    </location>
</feature>
<dbReference type="InterPro" id="IPR052159">
    <property type="entry name" value="Competence_DNA_uptake"/>
</dbReference>
<feature type="transmembrane region" description="Helical" evidence="6">
    <location>
        <begin position="468"/>
        <end position="486"/>
    </location>
</feature>
<keyword evidence="9" id="KW-1185">Reference proteome</keyword>
<comment type="caution">
    <text evidence="8">The sequence shown here is derived from an EMBL/GenBank/DDBJ whole genome shotgun (WGS) entry which is preliminary data.</text>
</comment>
<keyword evidence="5 6" id="KW-0472">Membrane</keyword>
<dbReference type="PANTHER" id="PTHR30619:SF1">
    <property type="entry name" value="RECOMBINATION PROTEIN 2"/>
    <property type="match status" value="1"/>
</dbReference>
<protein>
    <submittedName>
        <fullName evidence="8">ComEC/Rec2 family competence protein</fullName>
    </submittedName>
</protein>
<dbReference type="PANTHER" id="PTHR30619">
    <property type="entry name" value="DNA INTERNALIZATION/COMPETENCE PROTEIN COMEC/REC2"/>
    <property type="match status" value="1"/>
</dbReference>
<name>A0ABV1E202_9FIRM</name>
<dbReference type="InterPro" id="IPR004477">
    <property type="entry name" value="ComEC_N"/>
</dbReference>
<evidence type="ECO:0000256" key="4">
    <source>
        <dbReference type="ARBA" id="ARBA00022989"/>
    </source>
</evidence>
<dbReference type="EMBL" id="JBBMFD010000021">
    <property type="protein sequence ID" value="MEQ2441320.1"/>
    <property type="molecule type" value="Genomic_DNA"/>
</dbReference>
<evidence type="ECO:0000256" key="5">
    <source>
        <dbReference type="ARBA" id="ARBA00023136"/>
    </source>
</evidence>
<evidence type="ECO:0000256" key="1">
    <source>
        <dbReference type="ARBA" id="ARBA00004651"/>
    </source>
</evidence>
<dbReference type="RefSeq" id="WP_349220351.1">
    <property type="nucleotide sequence ID" value="NZ_JBBMFD010000021.1"/>
</dbReference>
<sequence>MRRTLAVVGFSWLLTLVAAAFLGFTAAIVFLVMTAAGAVAAFLVPALRKGRVIPAALLACTLALASFCLTEQFSYAPIVRLDGQTASVTGYITDLPEYTTGGRYRYTLQITSVDLPGAPQNFRVTYTNDFLLNAEPFDEFSGDVTFSKPYSPTVLNWKTKGVYLTVRSEDGFSFTTPDTKPFYSHIVSLRAAMLEQNRKMLAPDAAELINGVLLGVDDFIDPQVRQDFRDSGISHLLAVSGTHIVILTGFVMLLLRRLKGKIWIKNLIAAGFVFFFMALTGFTPSVVRAGIMMLVVLFGGILRRQSDPLNSLGLSALLLTVLNPYAAAGIGLLMSFSATLGIILLAGRLDRAMVSRMPDIRVVGGLLRKGSGIVAQSLAATLFNTPILILVFGQLSLVAPLTNVLVMFPASGMLLMGGLSSVLSLLGPFSFLAYPFSLLAGLLARYLMGAARFCAHLPFSTVSTAEDYFLLWLCGTLILVAAALLLRKNGTLLRMTALLSAILLFCGILSGQLLNRGVTSIAVIGSEGGSSVVLTKDGRAAVIGCGGAWDIGWETNEYLAANGVKSIDLLLLPKLNDEYASGASELLNTYEVTLAMLPEDGSEAKKLEKAVEEDTICQPYASCEIALWDGVTLQIVTQGEESLILIRAGTTATLFATEGADGSACPSVPLQAAVFHASLPASFHQVGSPLVLVTGETKTSAPALIRLQALEKSAFAVPNDTFVVRTRGNADVMVEKIR</sequence>
<dbReference type="Proteomes" id="UP001489509">
    <property type="component" value="Unassembled WGS sequence"/>
</dbReference>
<keyword evidence="2" id="KW-1003">Cell membrane</keyword>
<evidence type="ECO:0000256" key="2">
    <source>
        <dbReference type="ARBA" id="ARBA00022475"/>
    </source>
</evidence>
<evidence type="ECO:0000313" key="8">
    <source>
        <dbReference type="EMBL" id="MEQ2441320.1"/>
    </source>
</evidence>
<proteinExistence type="predicted"/>
<evidence type="ECO:0000313" key="9">
    <source>
        <dbReference type="Proteomes" id="UP001489509"/>
    </source>
</evidence>
<organism evidence="8 9">
    <name type="scientific">Solibaculum intestinale</name>
    <dbReference type="NCBI Taxonomy" id="3133165"/>
    <lineage>
        <taxon>Bacteria</taxon>
        <taxon>Bacillati</taxon>
        <taxon>Bacillota</taxon>
        <taxon>Clostridia</taxon>
        <taxon>Eubacteriales</taxon>
        <taxon>Oscillospiraceae</taxon>
        <taxon>Solibaculum</taxon>
    </lineage>
</organism>
<feature type="transmembrane region" description="Helical" evidence="6">
    <location>
        <begin position="262"/>
        <end position="279"/>
    </location>
</feature>
<feature type="transmembrane region" description="Helical" evidence="6">
    <location>
        <begin position="493"/>
        <end position="514"/>
    </location>
</feature>
<dbReference type="Pfam" id="PF03772">
    <property type="entry name" value="Competence"/>
    <property type="match status" value="1"/>
</dbReference>